<evidence type="ECO:0000256" key="9">
    <source>
        <dbReference type="HAMAP-Rule" id="MF_01924"/>
    </source>
</evidence>
<dbReference type="PANTHER" id="PTHR43126">
    <property type="entry name" value="D-ALANYL-D-ALANINE DIPEPTIDASE"/>
    <property type="match status" value="1"/>
</dbReference>
<name>A0A515EKX8_9BURK</name>
<sequence length="189" mass="20954">MTSPLVQISPDTHDVLLDLLYATDNNVAGQAIYARPLCLLHHEAEVCLRSAVRLAAAHGLRLKIFDAFRPHEAQVMLWETAPDRAYVADPSIGSNHTRGTAIDLTLVDATGQELDMGTAFDDMSALSHHFCDRVSATAQANRTLLLTLMEDAGFEHIAHEWWHYALPKAEHHALIPSHYLAHLNPMHQG</sequence>
<dbReference type="GO" id="GO:0006508">
    <property type="term" value="P:proteolysis"/>
    <property type="evidence" value="ECO:0007669"/>
    <property type="project" value="UniProtKB-KW"/>
</dbReference>
<evidence type="ECO:0000256" key="2">
    <source>
        <dbReference type="ARBA" id="ARBA00022670"/>
    </source>
</evidence>
<evidence type="ECO:0000256" key="8">
    <source>
        <dbReference type="ARBA" id="ARBA00023316"/>
    </source>
</evidence>
<reference evidence="12" key="1">
    <citation type="submission" date="2019-02" db="EMBL/GenBank/DDBJ databases">
        <title>Complete genome sequence of Rhodoferax sp. Gr-4.</title>
        <authorList>
            <person name="Jin L."/>
        </authorList>
    </citation>
    <scope>NUCLEOTIDE SEQUENCE [LARGE SCALE GENOMIC DNA]</scope>
    <source>
        <strain evidence="12">Gr-4</strain>
    </source>
</reference>
<dbReference type="CDD" id="cd14840">
    <property type="entry name" value="D-Ala-D-Ala_dipeptidase_Aad"/>
    <property type="match status" value="1"/>
</dbReference>
<dbReference type="InterPro" id="IPR009045">
    <property type="entry name" value="Zn_M74/Hedgehog-like"/>
</dbReference>
<keyword evidence="4 9" id="KW-0378">Hydrolase</keyword>
<dbReference type="PIRSF" id="PIRSF026671">
    <property type="entry name" value="AA_dipeptidase"/>
    <property type="match status" value="1"/>
</dbReference>
<evidence type="ECO:0000256" key="7">
    <source>
        <dbReference type="ARBA" id="ARBA00023049"/>
    </source>
</evidence>
<dbReference type="Gene3D" id="3.30.1380.10">
    <property type="match status" value="1"/>
</dbReference>
<comment type="function">
    <text evidence="9 10">Catalyzes hydrolysis of the D-alanyl-D-alanine dipeptide.</text>
</comment>
<comment type="cofactor">
    <cofactor evidence="9">
        <name>Zn(2+)</name>
        <dbReference type="ChEBI" id="CHEBI:29105"/>
    </cofactor>
    <text evidence="9">Binds 1 zinc ion per subunit.</text>
</comment>
<dbReference type="Proteomes" id="UP000317365">
    <property type="component" value="Chromosome"/>
</dbReference>
<dbReference type="RefSeq" id="WP_142809075.1">
    <property type="nucleotide sequence ID" value="NZ_CP036282.1"/>
</dbReference>
<dbReference type="Pfam" id="PF01427">
    <property type="entry name" value="Peptidase_M15"/>
    <property type="match status" value="1"/>
</dbReference>
<evidence type="ECO:0000256" key="1">
    <source>
        <dbReference type="ARBA" id="ARBA00001362"/>
    </source>
</evidence>
<dbReference type="GO" id="GO:0160237">
    <property type="term" value="F:D-Ala-D-Ala dipeptidase activity"/>
    <property type="evidence" value="ECO:0007669"/>
    <property type="project" value="UniProtKB-EC"/>
</dbReference>
<organism evidence="11 12">
    <name type="scientific">Rhodoferax aquaticus</name>
    <dbReference type="NCBI Taxonomy" id="2527691"/>
    <lineage>
        <taxon>Bacteria</taxon>
        <taxon>Pseudomonadati</taxon>
        <taxon>Pseudomonadota</taxon>
        <taxon>Betaproteobacteria</taxon>
        <taxon>Burkholderiales</taxon>
        <taxon>Comamonadaceae</taxon>
        <taxon>Rhodoferax</taxon>
    </lineage>
</organism>
<dbReference type="PANTHER" id="PTHR43126:SF1">
    <property type="entry name" value="D-ALANYL-D-ALANINE DIPEPTIDASE"/>
    <property type="match status" value="1"/>
</dbReference>
<evidence type="ECO:0000256" key="6">
    <source>
        <dbReference type="ARBA" id="ARBA00022997"/>
    </source>
</evidence>
<comment type="catalytic activity">
    <reaction evidence="1 9 10">
        <text>D-alanyl-D-alanine + H2O = 2 D-alanine</text>
        <dbReference type="Rhea" id="RHEA:20661"/>
        <dbReference type="ChEBI" id="CHEBI:15377"/>
        <dbReference type="ChEBI" id="CHEBI:57416"/>
        <dbReference type="ChEBI" id="CHEBI:57822"/>
        <dbReference type="EC" id="3.4.13.22"/>
    </reaction>
</comment>
<dbReference type="EMBL" id="CP036282">
    <property type="protein sequence ID" value="QDL53316.1"/>
    <property type="molecule type" value="Genomic_DNA"/>
</dbReference>
<dbReference type="GO" id="GO:0008270">
    <property type="term" value="F:zinc ion binding"/>
    <property type="evidence" value="ECO:0007669"/>
    <property type="project" value="UniProtKB-UniRule"/>
</dbReference>
<feature type="binding site" evidence="9">
    <location>
        <position position="163"/>
    </location>
    <ligand>
        <name>Zn(2+)</name>
        <dbReference type="ChEBI" id="CHEBI:29105"/>
        <note>catalytic</note>
    </ligand>
</feature>
<keyword evidence="6 9" id="KW-0224">Dipeptidase</keyword>
<protein>
    <recommendedName>
        <fullName evidence="9 10">D-alanyl-D-alanine dipeptidase</fullName>
        <shortName evidence="9 10">D-Ala-D-Ala dipeptidase</shortName>
        <ecNumber evidence="9 10">3.4.13.22</ecNumber>
    </recommendedName>
</protein>
<keyword evidence="3 9" id="KW-0479">Metal-binding</keyword>
<keyword evidence="8 10" id="KW-0961">Cell wall biogenesis/degradation</keyword>
<dbReference type="GO" id="GO:0071555">
    <property type="term" value="P:cell wall organization"/>
    <property type="evidence" value="ECO:0007669"/>
    <property type="project" value="UniProtKB-KW"/>
</dbReference>
<comment type="similarity">
    <text evidence="9 10">Belongs to the peptidase M15D family.</text>
</comment>
<evidence type="ECO:0000313" key="12">
    <source>
        <dbReference type="Proteomes" id="UP000317365"/>
    </source>
</evidence>
<evidence type="ECO:0000256" key="5">
    <source>
        <dbReference type="ARBA" id="ARBA00022833"/>
    </source>
</evidence>
<reference evidence="12" key="2">
    <citation type="journal article" date="2020" name="Int. J. Syst. Evol. Microbiol.">
        <title>Genomic insights into a novel species Rhodoferax aquaticus sp. nov., isolated from freshwater.</title>
        <authorList>
            <person name="Li T."/>
            <person name="Zhuo Y."/>
            <person name="Jin C.Z."/>
            <person name="Wu X."/>
            <person name="Ko S.R."/>
            <person name="Jin F.J."/>
            <person name="Ahn C.Y."/>
            <person name="Oh H.M."/>
            <person name="Lee H.G."/>
            <person name="Jin L."/>
        </authorList>
    </citation>
    <scope>NUCLEOTIDE SEQUENCE [LARGE SCALE GENOMIC DNA]</scope>
    <source>
        <strain evidence="12">Gr-4</strain>
    </source>
</reference>
<feature type="active site" description="Proton donor/acceptor" evidence="9">
    <location>
        <position position="160"/>
    </location>
</feature>
<dbReference type="SUPFAM" id="SSF55166">
    <property type="entry name" value="Hedgehog/DD-peptidase"/>
    <property type="match status" value="1"/>
</dbReference>
<keyword evidence="5 9" id="KW-0862">Zinc</keyword>
<feature type="binding site" evidence="9">
    <location>
        <position position="96"/>
    </location>
    <ligand>
        <name>Zn(2+)</name>
        <dbReference type="ChEBI" id="CHEBI:29105"/>
        <note>catalytic</note>
    </ligand>
</feature>
<gene>
    <name evidence="9" type="primary">ddpX</name>
    <name evidence="11" type="ORF">EXZ61_03510</name>
</gene>
<keyword evidence="12" id="KW-1185">Reference proteome</keyword>
<dbReference type="InterPro" id="IPR000755">
    <property type="entry name" value="A_A_dipeptidase"/>
</dbReference>
<keyword evidence="7 9" id="KW-0482">Metalloprotease</keyword>
<accession>A0A515EKX8</accession>
<dbReference type="GO" id="GO:0008237">
    <property type="term" value="F:metallopeptidase activity"/>
    <property type="evidence" value="ECO:0007669"/>
    <property type="project" value="UniProtKB-KW"/>
</dbReference>
<evidence type="ECO:0000256" key="10">
    <source>
        <dbReference type="PIRNR" id="PIRNR026671"/>
    </source>
</evidence>
<dbReference type="NCBIfam" id="NF007557">
    <property type="entry name" value="PRK10178.1"/>
    <property type="match status" value="1"/>
</dbReference>
<proteinExistence type="inferred from homology"/>
<evidence type="ECO:0000256" key="4">
    <source>
        <dbReference type="ARBA" id="ARBA00022801"/>
    </source>
</evidence>
<dbReference type="KEGG" id="rhg:EXZ61_03510"/>
<keyword evidence="2 9" id="KW-0645">Protease</keyword>
<evidence type="ECO:0000313" key="11">
    <source>
        <dbReference type="EMBL" id="QDL53316.1"/>
    </source>
</evidence>
<feature type="site" description="Transition state stabilizer" evidence="9">
    <location>
        <position position="69"/>
    </location>
</feature>
<dbReference type="AlphaFoldDB" id="A0A515EKX8"/>
<evidence type="ECO:0000256" key="3">
    <source>
        <dbReference type="ARBA" id="ARBA00022723"/>
    </source>
</evidence>
<dbReference type="HAMAP" id="MF_01924">
    <property type="entry name" value="A_A_dipeptidase"/>
    <property type="match status" value="1"/>
</dbReference>
<dbReference type="EC" id="3.4.13.22" evidence="9 10"/>
<feature type="binding site" evidence="9">
    <location>
        <position position="103"/>
    </location>
    <ligand>
        <name>Zn(2+)</name>
        <dbReference type="ChEBI" id="CHEBI:29105"/>
        <note>catalytic</note>
    </ligand>
</feature>